<dbReference type="Pfam" id="PF07929">
    <property type="entry name" value="PRiA4_ORF3"/>
    <property type="match status" value="2"/>
</dbReference>
<feature type="domain" description="Plasmid pRiA4b Orf3-like" evidence="1">
    <location>
        <begin position="234"/>
        <end position="337"/>
    </location>
</feature>
<dbReference type="Proteomes" id="UP001315967">
    <property type="component" value="Chromosome"/>
</dbReference>
<dbReference type="Gene3D" id="3.10.290.30">
    <property type="entry name" value="MM3350-like"/>
    <property type="match status" value="1"/>
</dbReference>
<accession>A0ABY5P841</accession>
<dbReference type="InterPro" id="IPR012912">
    <property type="entry name" value="Plasmid_pRiA4b_Orf3-like"/>
</dbReference>
<dbReference type="InterPro" id="IPR024047">
    <property type="entry name" value="MM3350-like_sf"/>
</dbReference>
<evidence type="ECO:0000259" key="1">
    <source>
        <dbReference type="Pfam" id="PF07929"/>
    </source>
</evidence>
<proteinExistence type="predicted"/>
<dbReference type="SUPFAM" id="SSF159941">
    <property type="entry name" value="MM3350-like"/>
    <property type="match status" value="2"/>
</dbReference>
<evidence type="ECO:0000313" key="3">
    <source>
        <dbReference type="Proteomes" id="UP001315967"/>
    </source>
</evidence>
<evidence type="ECO:0000313" key="2">
    <source>
        <dbReference type="EMBL" id="UUX34913.1"/>
    </source>
</evidence>
<dbReference type="PANTHER" id="PTHR41878:SF1">
    <property type="entry name" value="TNPR PROTEIN"/>
    <property type="match status" value="1"/>
</dbReference>
<protein>
    <submittedName>
        <fullName evidence="2">Plasmid pRiA4b ORF-3 family protein</fullName>
    </submittedName>
</protein>
<reference evidence="2 3" key="1">
    <citation type="submission" date="2022-08" db="EMBL/GenBank/DDBJ databases">
        <title>Aerococcaceae sp. nov isolated from spoiled eye mask.</title>
        <authorList>
            <person name="Zhou G."/>
            <person name="Xie X.-B."/>
            <person name="Shi Q.-S."/>
            <person name="Wang Y.-S."/>
            <person name="Wen X."/>
            <person name="Peng H."/>
            <person name="Yang X.-J."/>
            <person name="Tao H.-B."/>
            <person name="Huang X.-M."/>
        </authorList>
    </citation>
    <scope>NUCLEOTIDE SEQUENCE [LARGE SCALE GENOMIC DNA]</scope>
    <source>
        <strain evidence="3">DM20194951</strain>
    </source>
</reference>
<sequence>MTQTDNEVTSIRLRLELIDKQLSKHHQMMLKRYGESLTGNSIIRDIVIPSDMPLHHLHYAIQKLFGWQNSHLRRFILPEAVYQALTSGTVKGWVELVSDVFQPPSEAEDNLFWDDDYDGGSFTNWLKKRYQGPYEYEGIMEVPLVAKQDVKAMIDQFPIIEVRESFKEYSSRKAKDKNAKVKTLRTAPLMELTLKEFHQSMHFESGTESLLERLIIDQVLAYSDETINGKNLFPLTQELFYQYDFGDNWIVKMTKHSNYADLLEENLISEEEIAAAEQTVKNKWLSVCIYKQGLSVMDDVGGLSGYADFLATLYESKDRAEVAENRTWAKSMGWSDKKVSHSKML</sequence>
<organism evidence="2 3">
    <name type="scientific">Fundicoccus culcitae</name>
    <dbReference type="NCBI Taxonomy" id="2969821"/>
    <lineage>
        <taxon>Bacteria</taxon>
        <taxon>Bacillati</taxon>
        <taxon>Bacillota</taxon>
        <taxon>Bacilli</taxon>
        <taxon>Lactobacillales</taxon>
        <taxon>Aerococcaceae</taxon>
        <taxon>Fundicoccus</taxon>
    </lineage>
</organism>
<keyword evidence="3" id="KW-1185">Reference proteome</keyword>
<dbReference type="PANTHER" id="PTHR41878">
    <property type="entry name" value="LEXA REPRESSOR-RELATED"/>
    <property type="match status" value="1"/>
</dbReference>
<name>A0ABY5P841_9LACT</name>
<dbReference type="RefSeq" id="WP_313794405.1">
    <property type="nucleotide sequence ID" value="NZ_CP102453.1"/>
</dbReference>
<feature type="domain" description="Plasmid pRiA4b Orf3-like" evidence="1">
    <location>
        <begin position="40"/>
        <end position="84"/>
    </location>
</feature>
<gene>
    <name evidence="2" type="ORF">NRE15_04510</name>
</gene>
<dbReference type="EMBL" id="CP102453">
    <property type="protein sequence ID" value="UUX34913.1"/>
    <property type="molecule type" value="Genomic_DNA"/>
</dbReference>